<dbReference type="AlphaFoldDB" id="A0ABD1RGT4"/>
<sequence>MILGLLFHYVEYPSLVANGTFAAIALSFTHTMFDQRRKKNQHWCIFSTIRFDVIFLLDPLTVKKAREVLESPFAAKKTSSLCVSKLLKEHESGLSTVRRALFSTLCEFHVNKKQKQQEFIVAYVQDRSFSYFDVEVESFKFSNTTSSTSR</sequence>
<name>A0ABD1RGT4_9LAMI</name>
<reference evidence="2" key="1">
    <citation type="submission" date="2024-07" db="EMBL/GenBank/DDBJ databases">
        <title>Two chromosome-level genome assemblies of Korean endemic species Abeliophyllum distichum and Forsythia ovata (Oleaceae).</title>
        <authorList>
            <person name="Jang H."/>
        </authorList>
    </citation>
    <scope>NUCLEOTIDE SEQUENCE [LARGE SCALE GENOMIC DNA]</scope>
</reference>
<gene>
    <name evidence="1" type="ORF">Fot_40850</name>
</gene>
<comment type="caution">
    <text evidence="1">The sequence shown here is derived from an EMBL/GenBank/DDBJ whole genome shotgun (WGS) entry which is preliminary data.</text>
</comment>
<dbReference type="Proteomes" id="UP001604277">
    <property type="component" value="Unassembled WGS sequence"/>
</dbReference>
<evidence type="ECO:0000313" key="1">
    <source>
        <dbReference type="EMBL" id="KAL2487558.1"/>
    </source>
</evidence>
<proteinExistence type="predicted"/>
<accession>A0ABD1RGT4</accession>
<protein>
    <submittedName>
        <fullName evidence="1">Uncharacterized protein</fullName>
    </submittedName>
</protein>
<keyword evidence="2" id="KW-1185">Reference proteome</keyword>
<organism evidence="1 2">
    <name type="scientific">Forsythia ovata</name>
    <dbReference type="NCBI Taxonomy" id="205694"/>
    <lineage>
        <taxon>Eukaryota</taxon>
        <taxon>Viridiplantae</taxon>
        <taxon>Streptophyta</taxon>
        <taxon>Embryophyta</taxon>
        <taxon>Tracheophyta</taxon>
        <taxon>Spermatophyta</taxon>
        <taxon>Magnoliopsida</taxon>
        <taxon>eudicotyledons</taxon>
        <taxon>Gunneridae</taxon>
        <taxon>Pentapetalae</taxon>
        <taxon>asterids</taxon>
        <taxon>lamiids</taxon>
        <taxon>Lamiales</taxon>
        <taxon>Oleaceae</taxon>
        <taxon>Forsythieae</taxon>
        <taxon>Forsythia</taxon>
    </lineage>
</organism>
<dbReference type="EMBL" id="JBFOLJ010000012">
    <property type="protein sequence ID" value="KAL2487558.1"/>
    <property type="molecule type" value="Genomic_DNA"/>
</dbReference>
<evidence type="ECO:0000313" key="2">
    <source>
        <dbReference type="Proteomes" id="UP001604277"/>
    </source>
</evidence>